<dbReference type="Pfam" id="PF00075">
    <property type="entry name" value="RNase_H"/>
    <property type="match status" value="1"/>
</dbReference>
<reference evidence="3 4" key="1">
    <citation type="submission" date="2023-03" db="EMBL/GenBank/DDBJ databases">
        <title>Genome insight into feeding habits of ladybird beetles.</title>
        <authorList>
            <person name="Li H.-S."/>
            <person name="Huang Y.-H."/>
            <person name="Pang H."/>
        </authorList>
    </citation>
    <scope>NUCLEOTIDE SEQUENCE [LARGE SCALE GENOMIC DNA]</scope>
    <source>
        <strain evidence="3">SYSU_2023b</strain>
        <tissue evidence="3">Whole body</tissue>
    </source>
</reference>
<dbReference type="InterPro" id="IPR000477">
    <property type="entry name" value="RT_dom"/>
</dbReference>
<keyword evidence="4" id="KW-1185">Reference proteome</keyword>
<dbReference type="PANTHER" id="PTHR36688:SF2">
    <property type="entry name" value="ENDONUCLEASE_EXONUCLEASE_PHOSPHATASE DOMAIN-CONTAINING PROTEIN"/>
    <property type="match status" value="1"/>
</dbReference>
<sequence>MNLKILQWNIRSINCNKYHILQLIKDLDLDMLVLSETFLKPHFNFTLKGFYSLRDDRADGFGGIAFFIKENLQVVNGLHTYPLTPERTQILTITLNNILFINMYNPPDNRLSIPLLDSIIQNSESFVLMGDLNSQHTLWGHYNNYNGNIIKQFIDINDYMILNNGSITRITPPSQNKSSPDITICTTNIGRKATWETIWDPGNSDHLPILITINNFKSKLGTHKVPFPFIRFNTKRAEWNLLNEKLSNEIDRVNNLEDFMELLTQCSVSCIPIKKIYNSKNKTVPWWTNELTNLKKAQRLAINIYFRESSTTNYITVKKTTAQLRQATRKAKQQAFRSLCEQLSDKSLKDAWSFVKNFSRTLNNITAPRTNIKCAKEILLSLTQTRMPINFNLWNMQNNELSHPITIDELVYHIQSKKKNSAPGIDGIDYLIFKNLHIETLYKLKDLFNQTLIEPSLITNLNSSLILLFLKPGKDSNCTSNYRPISLAPCILKILESIINSRLEVLLENNEELYHLQYGFRKGRSVYDCLVYIISKIYKAFVNNNYTIMVTLDLKSAYDMVPLDLLMEDMSILNVPQDLIRLIFNLLYHRKISILDPVTGEVHGPRICSMGLPQGSILSPSLFNIFSRNWNMFMTNEVEIIQYADDLCLLISGDNLQDMGYHINESLLGLNRELQRRNMVLSPHKSKVICFHKSITCPTMPLIVVNNETISRVQTIKYLGILLDSKLLWRPHVEYVCSKAEKGINLLRCLCRTWWGAHPQTLLLLYKSLIRAHLDYGSIFVGRCSKKLFHKMNVVQYQALRVSLGLMKTTPTDIILAESGELPLSIRRKWLAKKFLLKVFHNNHNSIETLRILNDHQGFWGNRIRPPILEVLEGILNITNLLDITDIPRCFSVDQSIHYKQIQYVDSYLKKDMDNNIQFREFLSSNFSGSTAIYTDASDPHDGSNLGIGVFCPHMNVKLSGSLPSYFSICSAEMAAIMIALNFIKTNKLRKCVILSDSKSALETICNWRMGTSNTEFGLCIRKVLYEFASHNVNVQLVWIPSHSNINGNDIADNLAAKGRSCNLINSFKAHYKEMYPVFKQEAMIEWRIAWETLRNRTYYKMNHTIQISKTWFKSINLPRKYITIFSRMRSNHCLTPYHLNKIRILPNNTCSCGEIGTLRHILLECKDNSVNCSLLYVDLIKSGLKAPINFLDIIFLDKPNIHIIKSVVHFLSSSHIKL</sequence>
<feature type="domain" description="RNase H type-1" evidence="2">
    <location>
        <begin position="927"/>
        <end position="1061"/>
    </location>
</feature>
<dbReference type="Pfam" id="PF14529">
    <property type="entry name" value="Exo_endo_phos_2"/>
    <property type="match status" value="1"/>
</dbReference>
<dbReference type="CDD" id="cd09276">
    <property type="entry name" value="Rnase_HI_RT_non_LTR"/>
    <property type="match status" value="1"/>
</dbReference>
<dbReference type="InterPro" id="IPR005135">
    <property type="entry name" value="Endo/exonuclease/phosphatase"/>
</dbReference>
<dbReference type="PANTHER" id="PTHR36688">
    <property type="entry name" value="ENDO/EXONUCLEASE/PHOSPHATASE DOMAIN-CONTAINING PROTEIN"/>
    <property type="match status" value="1"/>
</dbReference>
<dbReference type="Pfam" id="PF00078">
    <property type="entry name" value="RVT_1"/>
    <property type="match status" value="1"/>
</dbReference>
<feature type="domain" description="Reverse transcriptase" evidence="1">
    <location>
        <begin position="450"/>
        <end position="723"/>
    </location>
</feature>
<dbReference type="SUPFAM" id="SSF56219">
    <property type="entry name" value="DNase I-like"/>
    <property type="match status" value="1"/>
</dbReference>
<dbReference type="GO" id="GO:0071897">
    <property type="term" value="P:DNA biosynthetic process"/>
    <property type="evidence" value="ECO:0007669"/>
    <property type="project" value="UniProtKB-ARBA"/>
</dbReference>
<dbReference type="GO" id="GO:0042575">
    <property type="term" value="C:DNA polymerase complex"/>
    <property type="evidence" value="ECO:0007669"/>
    <property type="project" value="UniProtKB-ARBA"/>
</dbReference>
<dbReference type="InterPro" id="IPR036397">
    <property type="entry name" value="RNaseH_sf"/>
</dbReference>
<dbReference type="SUPFAM" id="SSF53098">
    <property type="entry name" value="Ribonuclease H-like"/>
    <property type="match status" value="1"/>
</dbReference>
<dbReference type="Proteomes" id="UP001431783">
    <property type="component" value="Unassembled WGS sequence"/>
</dbReference>
<dbReference type="InterPro" id="IPR036691">
    <property type="entry name" value="Endo/exonu/phosph_ase_sf"/>
</dbReference>
<protein>
    <recommendedName>
        <fullName evidence="5">RNA-directed DNA polymerase from mobile element jockey</fullName>
    </recommendedName>
</protein>
<proteinExistence type="predicted"/>
<name>A0AAW1U6R8_9CUCU</name>
<evidence type="ECO:0000259" key="2">
    <source>
        <dbReference type="PROSITE" id="PS50879"/>
    </source>
</evidence>
<comment type="caution">
    <text evidence="3">The sequence shown here is derived from an EMBL/GenBank/DDBJ whole genome shotgun (WGS) entry which is preliminary data.</text>
</comment>
<dbReference type="GO" id="GO:0004523">
    <property type="term" value="F:RNA-DNA hybrid ribonuclease activity"/>
    <property type="evidence" value="ECO:0007669"/>
    <property type="project" value="InterPro"/>
</dbReference>
<evidence type="ECO:0000313" key="3">
    <source>
        <dbReference type="EMBL" id="KAK9876352.1"/>
    </source>
</evidence>
<dbReference type="AlphaFoldDB" id="A0AAW1U6R8"/>
<dbReference type="PROSITE" id="PS50878">
    <property type="entry name" value="RT_POL"/>
    <property type="match status" value="1"/>
</dbReference>
<dbReference type="SUPFAM" id="SSF56672">
    <property type="entry name" value="DNA/RNA polymerases"/>
    <property type="match status" value="1"/>
</dbReference>
<gene>
    <name evidence="3" type="ORF">WA026_012661</name>
</gene>
<dbReference type="CDD" id="cd01650">
    <property type="entry name" value="RT_nLTR_like"/>
    <property type="match status" value="1"/>
</dbReference>
<dbReference type="EMBL" id="JARQZJ010000036">
    <property type="protein sequence ID" value="KAK9876352.1"/>
    <property type="molecule type" value="Genomic_DNA"/>
</dbReference>
<dbReference type="InterPro" id="IPR012337">
    <property type="entry name" value="RNaseH-like_sf"/>
</dbReference>
<evidence type="ECO:0008006" key="5">
    <source>
        <dbReference type="Google" id="ProtNLM"/>
    </source>
</evidence>
<dbReference type="InterPro" id="IPR043502">
    <property type="entry name" value="DNA/RNA_pol_sf"/>
</dbReference>
<evidence type="ECO:0000313" key="4">
    <source>
        <dbReference type="Proteomes" id="UP001431783"/>
    </source>
</evidence>
<dbReference type="InterPro" id="IPR052560">
    <property type="entry name" value="RdDP_mobile_element"/>
</dbReference>
<dbReference type="InterPro" id="IPR002156">
    <property type="entry name" value="RNaseH_domain"/>
</dbReference>
<dbReference type="GO" id="GO:0003676">
    <property type="term" value="F:nucleic acid binding"/>
    <property type="evidence" value="ECO:0007669"/>
    <property type="project" value="InterPro"/>
</dbReference>
<organism evidence="3 4">
    <name type="scientific">Henosepilachna vigintioctopunctata</name>
    <dbReference type="NCBI Taxonomy" id="420089"/>
    <lineage>
        <taxon>Eukaryota</taxon>
        <taxon>Metazoa</taxon>
        <taxon>Ecdysozoa</taxon>
        <taxon>Arthropoda</taxon>
        <taxon>Hexapoda</taxon>
        <taxon>Insecta</taxon>
        <taxon>Pterygota</taxon>
        <taxon>Neoptera</taxon>
        <taxon>Endopterygota</taxon>
        <taxon>Coleoptera</taxon>
        <taxon>Polyphaga</taxon>
        <taxon>Cucujiformia</taxon>
        <taxon>Coccinelloidea</taxon>
        <taxon>Coccinellidae</taxon>
        <taxon>Epilachninae</taxon>
        <taxon>Epilachnini</taxon>
        <taxon>Henosepilachna</taxon>
    </lineage>
</organism>
<accession>A0AAW1U6R8</accession>
<dbReference type="PROSITE" id="PS50879">
    <property type="entry name" value="RNASE_H_1"/>
    <property type="match status" value="1"/>
</dbReference>
<dbReference type="Gene3D" id="3.30.420.10">
    <property type="entry name" value="Ribonuclease H-like superfamily/Ribonuclease H"/>
    <property type="match status" value="1"/>
</dbReference>
<evidence type="ECO:0000259" key="1">
    <source>
        <dbReference type="PROSITE" id="PS50878"/>
    </source>
</evidence>
<dbReference type="Gene3D" id="3.60.10.10">
    <property type="entry name" value="Endonuclease/exonuclease/phosphatase"/>
    <property type="match status" value="1"/>
</dbReference>